<organism evidence="2 3">
    <name type="scientific">Chaetoceros tenuissimus</name>
    <dbReference type="NCBI Taxonomy" id="426638"/>
    <lineage>
        <taxon>Eukaryota</taxon>
        <taxon>Sar</taxon>
        <taxon>Stramenopiles</taxon>
        <taxon>Ochrophyta</taxon>
        <taxon>Bacillariophyta</taxon>
        <taxon>Coscinodiscophyceae</taxon>
        <taxon>Chaetocerotophycidae</taxon>
        <taxon>Chaetocerotales</taxon>
        <taxon>Chaetocerotaceae</taxon>
        <taxon>Chaetoceros</taxon>
    </lineage>
</organism>
<dbReference type="EMBL" id="BLLK01000022">
    <property type="protein sequence ID" value="GFH46223.1"/>
    <property type="molecule type" value="Genomic_DNA"/>
</dbReference>
<protein>
    <submittedName>
        <fullName evidence="2">Uncharacterized protein</fullName>
    </submittedName>
</protein>
<keyword evidence="1" id="KW-0175">Coiled coil</keyword>
<name>A0AAD3CI05_9STRA</name>
<dbReference type="Proteomes" id="UP001054902">
    <property type="component" value="Unassembled WGS sequence"/>
</dbReference>
<proteinExistence type="predicted"/>
<dbReference type="AlphaFoldDB" id="A0AAD3CI05"/>
<evidence type="ECO:0000313" key="2">
    <source>
        <dbReference type="EMBL" id="GFH46223.1"/>
    </source>
</evidence>
<accession>A0AAD3CI05</accession>
<reference evidence="2 3" key="1">
    <citation type="journal article" date="2021" name="Sci. Rep.">
        <title>The genome of the diatom Chaetoceros tenuissimus carries an ancient integrated fragment of an extant virus.</title>
        <authorList>
            <person name="Hongo Y."/>
            <person name="Kimura K."/>
            <person name="Takaki Y."/>
            <person name="Yoshida Y."/>
            <person name="Baba S."/>
            <person name="Kobayashi G."/>
            <person name="Nagasaki K."/>
            <person name="Hano T."/>
            <person name="Tomaru Y."/>
        </authorList>
    </citation>
    <scope>NUCLEOTIDE SEQUENCE [LARGE SCALE GENOMIC DNA]</scope>
    <source>
        <strain evidence="2 3">NIES-3715</strain>
    </source>
</reference>
<feature type="coiled-coil region" evidence="1">
    <location>
        <begin position="7"/>
        <end position="34"/>
    </location>
</feature>
<comment type="caution">
    <text evidence="2">The sequence shown here is derived from an EMBL/GenBank/DDBJ whole genome shotgun (WGS) entry which is preliminary data.</text>
</comment>
<keyword evidence="3" id="KW-1185">Reference proteome</keyword>
<gene>
    <name evidence="2" type="ORF">CTEN210_02697</name>
</gene>
<evidence type="ECO:0000313" key="3">
    <source>
        <dbReference type="Proteomes" id="UP001054902"/>
    </source>
</evidence>
<sequence length="334" mass="38379">MARINFKSSTEKEHHELVSELKALKDTVKELLEKIDKVPYLQVFLHRVRHGFYAANKNPISARSAEDYIRSIGQTYLELGEQDPRLNFHDNLDFRLARMIKSYKKKDPPPNRVKHVPLSVIRRIVQIAFSGNSFNQHATADMIIIAFFFLLHPGEYSFSNTDSDRTLFEKKVVVSSDETTLDLTEVPLRRKSKARKYMRGKVLQKVSVYSIRKLVWLKKCFKKRKNLKRLYEVVDDAYTTDLCESTISNENENVMESSQECKSTKEILELLGDAYQVNHDHILKAHACIIDQANTIKNLRMEVANISNANVCTTSSSNGDSFFSAFDDGFSIDA</sequence>
<evidence type="ECO:0000256" key="1">
    <source>
        <dbReference type="SAM" id="Coils"/>
    </source>
</evidence>